<proteinExistence type="predicted"/>
<accession>A0A1G8HPU6</accession>
<keyword evidence="3" id="KW-1185">Reference proteome</keyword>
<organism evidence="2 3">
    <name type="scientific">Mesorhizobium muleiense</name>
    <dbReference type="NCBI Taxonomy" id="1004279"/>
    <lineage>
        <taxon>Bacteria</taxon>
        <taxon>Pseudomonadati</taxon>
        <taxon>Pseudomonadota</taxon>
        <taxon>Alphaproteobacteria</taxon>
        <taxon>Hyphomicrobiales</taxon>
        <taxon>Phyllobacteriaceae</taxon>
        <taxon>Mesorhizobium</taxon>
    </lineage>
</organism>
<name>A0A1G8HPU6_9HYPH</name>
<evidence type="ECO:0000313" key="2">
    <source>
        <dbReference type="EMBL" id="SDI08592.1"/>
    </source>
</evidence>
<feature type="domain" description="GSCFA" evidence="1">
    <location>
        <begin position="48"/>
        <end position="222"/>
    </location>
</feature>
<dbReference type="EMBL" id="FNEE01000001">
    <property type="protein sequence ID" value="SDI08592.1"/>
    <property type="molecule type" value="Genomic_DNA"/>
</dbReference>
<protein>
    <submittedName>
        <fullName evidence="2">GSCFA family protein</fullName>
    </submittedName>
</protein>
<evidence type="ECO:0000259" key="1">
    <source>
        <dbReference type="Pfam" id="PF08885"/>
    </source>
</evidence>
<dbReference type="InterPro" id="IPR014982">
    <property type="entry name" value="GSCFA"/>
</dbReference>
<dbReference type="Pfam" id="PF08885">
    <property type="entry name" value="GSCFA"/>
    <property type="match status" value="1"/>
</dbReference>
<reference evidence="3" key="1">
    <citation type="submission" date="2016-10" db="EMBL/GenBank/DDBJ databases">
        <authorList>
            <person name="Varghese N."/>
            <person name="Submissions S."/>
        </authorList>
    </citation>
    <scope>NUCLEOTIDE SEQUENCE [LARGE SCALE GENOMIC DNA]</scope>
    <source>
        <strain evidence="3">CGMCC 1.11022</strain>
    </source>
</reference>
<dbReference type="Proteomes" id="UP000198894">
    <property type="component" value="Unassembled WGS sequence"/>
</dbReference>
<dbReference type="AlphaFoldDB" id="A0A1G8HPU6"/>
<evidence type="ECO:0000313" key="3">
    <source>
        <dbReference type="Proteomes" id="UP000198894"/>
    </source>
</evidence>
<sequence length="230" mass="26196">MNFYNTFTVRLQIEQMLGLWDQANDDWWQIKKPAPWGPICFQDPYRRLILAKSPEVLKEVIESMNREMRVGFDAATAFIFTFGMTEVFINRASGKVAAQKPLYRGGGGMQETTLHVSSFQENYANVMATVDMVRQHKPDAPIILTVSPVALARTFQDADVVTANTEGKSVLRAVLGQVCRERDNVHYLPSFELVTYGGLTRSYEEDLRHVRRSVVDDIVEQFFNAYFAPS</sequence>
<gene>
    <name evidence="2" type="ORF">SAMN05428953_101130</name>
</gene>
<dbReference type="SUPFAM" id="SSF52266">
    <property type="entry name" value="SGNH hydrolase"/>
    <property type="match status" value="1"/>
</dbReference>